<organism evidence="3 4">
    <name type="scientific">Tetraodon nigroviridis</name>
    <name type="common">Spotted green pufferfish</name>
    <name type="synonym">Chelonodon nigroviridis</name>
    <dbReference type="NCBI Taxonomy" id="99883"/>
    <lineage>
        <taxon>Eukaryota</taxon>
        <taxon>Metazoa</taxon>
        <taxon>Chordata</taxon>
        <taxon>Craniata</taxon>
        <taxon>Vertebrata</taxon>
        <taxon>Euteleostomi</taxon>
        <taxon>Actinopterygii</taxon>
        <taxon>Neopterygii</taxon>
        <taxon>Teleostei</taxon>
        <taxon>Neoteleostei</taxon>
        <taxon>Acanthomorphata</taxon>
        <taxon>Eupercaria</taxon>
        <taxon>Tetraodontiformes</taxon>
        <taxon>Tetradontoidea</taxon>
        <taxon>Tetraodontidae</taxon>
        <taxon>Tetraodon</taxon>
    </lineage>
</organism>
<dbReference type="InterPro" id="IPR008709">
    <property type="entry name" value="Neurochondrin"/>
</dbReference>
<reference evidence="3" key="2">
    <citation type="submission" date="2025-08" db="UniProtKB">
        <authorList>
            <consortium name="Ensembl"/>
        </authorList>
    </citation>
    <scope>IDENTIFICATION</scope>
</reference>
<dbReference type="GO" id="GO:0048168">
    <property type="term" value="P:regulation of neuronal synaptic plasticity"/>
    <property type="evidence" value="ECO:0007669"/>
    <property type="project" value="TreeGrafter"/>
</dbReference>
<proteinExistence type="inferred from homology"/>
<reference evidence="3" key="3">
    <citation type="submission" date="2025-09" db="UniProtKB">
        <authorList>
            <consortium name="Ensembl"/>
        </authorList>
    </citation>
    <scope>IDENTIFICATION</scope>
</reference>
<comment type="similarity">
    <text evidence="1">Belongs to the neurochondrin family.</text>
</comment>
<name>H3CG62_TETNG</name>
<dbReference type="GO" id="GO:0030425">
    <property type="term" value="C:dendrite"/>
    <property type="evidence" value="ECO:0007669"/>
    <property type="project" value="TreeGrafter"/>
</dbReference>
<evidence type="ECO:0000313" key="4">
    <source>
        <dbReference type="Proteomes" id="UP000007303"/>
    </source>
</evidence>
<dbReference type="PANTHER" id="PTHR13109">
    <property type="entry name" value="NEUROCHONDRIN"/>
    <property type="match status" value="1"/>
</dbReference>
<dbReference type="HOGENOM" id="CLU_012443_0_0_1"/>
<dbReference type="InterPro" id="IPR011989">
    <property type="entry name" value="ARM-like"/>
</dbReference>
<dbReference type="Gene3D" id="1.25.10.10">
    <property type="entry name" value="Leucine-rich Repeat Variant"/>
    <property type="match status" value="1"/>
</dbReference>
<evidence type="ECO:0000256" key="1">
    <source>
        <dbReference type="ARBA" id="ARBA00006927"/>
    </source>
</evidence>
<dbReference type="SUPFAM" id="SSF48371">
    <property type="entry name" value="ARM repeat"/>
    <property type="match status" value="1"/>
</dbReference>
<dbReference type="PANTHER" id="PTHR13109:SF7">
    <property type="entry name" value="NEUROCHONDRIN"/>
    <property type="match status" value="1"/>
</dbReference>
<dbReference type="GeneTree" id="ENSGT00390000013601"/>
<dbReference type="STRING" id="99883.ENSTNIP00000007239"/>
<sequence>MERCLRALQQAENDSHTLAALLLITRVCPANQLDRATLKRIFEAVGLSLPARLLVTAVRGTDSSSLPPHQLLSLGTALLAALSTDPDMAAHPQLLASVPILLALLADGPASQRQQRRSMAADCYQVLTAVCVLPNGPEQLLSRGAVPALCRALEHGRPRGQDRALGLLGCLLSSRLKDKLWSKHPAELLSVFLRLSRDFCGASSEDRLDRCARLALFLPPRGARAEDQELRGAVVCVWAALRPMLQSKLTARQMGPLLVLSACLLDLFGWELVGPPRFCCLLVNRACVEVRMGLEEPPGHRPSPLLPGCYRIMEAAVEQACCQGAPPPQGSAPSLTLQQSRQVLGVLEEAFSAQIYHLQQVDPSGYADPFVFATFRCLCSWLAEETSSLRDQVTPLLPFLIGYSRSHMQAGGSEQDVRGWMSTVSVSGESGAWTGDDALRYLLPALCHLSAEEGPRKALLGLDAQGLLVDFLSRSWTSLRAGGRVSPDRDPSMETACSVLLNVVVTEPQRVPEEPAFGVLEDLLAEALPVVHKPGLLVLAANFCTLGLMMARLRAAPAPPGPSRPEKVLPCAALRLLRSALDPGSSPAPLEVESSWDEAGELWRLGLQALGGCVRAQPWMVPLVREEGWLQHVM</sequence>
<dbReference type="InterPro" id="IPR016024">
    <property type="entry name" value="ARM-type_fold"/>
</dbReference>
<dbReference type="AlphaFoldDB" id="H3CG62"/>
<dbReference type="Proteomes" id="UP000007303">
    <property type="component" value="Unassembled WGS sequence"/>
</dbReference>
<dbReference type="GO" id="GO:0031175">
    <property type="term" value="P:neuron projection development"/>
    <property type="evidence" value="ECO:0007669"/>
    <property type="project" value="TreeGrafter"/>
</dbReference>
<dbReference type="OMA" id="IVHYKKP"/>
<dbReference type="InParanoid" id="H3CG62"/>
<reference evidence="4" key="1">
    <citation type="journal article" date="2004" name="Nature">
        <title>Genome duplication in the teleost fish Tetraodon nigroviridis reveals the early vertebrate proto-karyotype.</title>
        <authorList>
            <person name="Jaillon O."/>
            <person name="Aury J.-M."/>
            <person name="Brunet F."/>
            <person name="Petit J.-L."/>
            <person name="Stange-Thomann N."/>
            <person name="Mauceli E."/>
            <person name="Bouneau L."/>
            <person name="Fischer C."/>
            <person name="Ozouf-Costaz C."/>
            <person name="Bernot A."/>
            <person name="Nicaud S."/>
            <person name="Jaffe D."/>
            <person name="Fisher S."/>
            <person name="Lutfalla G."/>
            <person name="Dossat C."/>
            <person name="Segurens B."/>
            <person name="Dasilva C."/>
            <person name="Salanoubat M."/>
            <person name="Levy M."/>
            <person name="Boudet N."/>
            <person name="Castellano S."/>
            <person name="Anthouard V."/>
            <person name="Jubin C."/>
            <person name="Castelli V."/>
            <person name="Katinka M."/>
            <person name="Vacherie B."/>
            <person name="Biemont C."/>
            <person name="Skalli Z."/>
            <person name="Cattolico L."/>
            <person name="Poulain J."/>
            <person name="De Berardinis V."/>
            <person name="Cruaud C."/>
            <person name="Duprat S."/>
            <person name="Brottier P."/>
            <person name="Coutanceau J.-P."/>
            <person name="Gouzy J."/>
            <person name="Parra G."/>
            <person name="Lardier G."/>
            <person name="Chapple C."/>
            <person name="McKernan K.J."/>
            <person name="McEwan P."/>
            <person name="Bosak S."/>
            <person name="Kellis M."/>
            <person name="Volff J.-N."/>
            <person name="Guigo R."/>
            <person name="Zody M.C."/>
            <person name="Mesirov J."/>
            <person name="Lindblad-Toh K."/>
            <person name="Birren B."/>
            <person name="Nusbaum C."/>
            <person name="Kahn D."/>
            <person name="Robinson-Rechavi M."/>
            <person name="Laudet V."/>
            <person name="Schachter V."/>
            <person name="Quetier F."/>
            <person name="Saurin W."/>
            <person name="Scarpelli C."/>
            <person name="Wincker P."/>
            <person name="Lander E.S."/>
            <person name="Weissenbach J."/>
            <person name="Roest Crollius H."/>
        </authorList>
    </citation>
    <scope>NUCLEOTIDE SEQUENCE [LARGE SCALE GENOMIC DNA]</scope>
</reference>
<dbReference type="FunCoup" id="H3CG62">
    <property type="interactions" value="659"/>
</dbReference>
<protein>
    <recommendedName>
        <fullName evidence="2">Neurochondrin</fullName>
    </recommendedName>
</protein>
<dbReference type="Pfam" id="PF05536">
    <property type="entry name" value="Neurochondrin"/>
    <property type="match status" value="1"/>
</dbReference>
<dbReference type="Ensembl" id="ENSTNIT00000007397.1">
    <property type="protein sequence ID" value="ENSTNIP00000007239.1"/>
    <property type="gene ID" value="ENSTNIG00000004590.1"/>
</dbReference>
<accession>H3CG62</accession>
<keyword evidence="4" id="KW-1185">Reference proteome</keyword>
<evidence type="ECO:0000256" key="2">
    <source>
        <dbReference type="ARBA" id="ARBA00018324"/>
    </source>
</evidence>
<evidence type="ECO:0000313" key="3">
    <source>
        <dbReference type="Ensembl" id="ENSTNIP00000007239.1"/>
    </source>
</evidence>